<dbReference type="STRING" id="1664694.A0A0N1P2B6"/>
<gene>
    <name evidence="7" type="ORF">AB675_5528</name>
</gene>
<evidence type="ECO:0000256" key="2">
    <source>
        <dbReference type="ARBA" id="ARBA00022723"/>
    </source>
</evidence>
<keyword evidence="7" id="KW-0489">Methyltransferase</keyword>
<dbReference type="Proteomes" id="UP000038010">
    <property type="component" value="Unassembled WGS sequence"/>
</dbReference>
<evidence type="ECO:0000256" key="3">
    <source>
        <dbReference type="ARBA" id="ARBA00023002"/>
    </source>
</evidence>
<keyword evidence="6" id="KW-0503">Monooxygenase</keyword>
<dbReference type="InterPro" id="IPR036396">
    <property type="entry name" value="Cyt_P450_sf"/>
</dbReference>
<accession>A0A0N1P2B6</accession>
<evidence type="ECO:0000256" key="1">
    <source>
        <dbReference type="ARBA" id="ARBA00001971"/>
    </source>
</evidence>
<evidence type="ECO:0000256" key="6">
    <source>
        <dbReference type="RuleBase" id="RU000461"/>
    </source>
</evidence>
<feature type="binding site" description="axial binding residue" evidence="5">
    <location>
        <position position="431"/>
    </location>
    <ligand>
        <name>heme</name>
        <dbReference type="ChEBI" id="CHEBI:30413"/>
    </ligand>
    <ligandPart>
        <name>Fe</name>
        <dbReference type="ChEBI" id="CHEBI:18248"/>
    </ligandPart>
</feature>
<keyword evidence="5 6" id="KW-0349">Heme</keyword>
<dbReference type="PANTHER" id="PTHR24305">
    <property type="entry name" value="CYTOCHROME P450"/>
    <property type="match status" value="1"/>
</dbReference>
<dbReference type="GeneID" id="28737625"/>
<dbReference type="Gene3D" id="1.10.630.10">
    <property type="entry name" value="Cytochrome P450"/>
    <property type="match status" value="1"/>
</dbReference>
<dbReference type="InterPro" id="IPR050121">
    <property type="entry name" value="Cytochrome_P450_monoxygenase"/>
</dbReference>
<dbReference type="VEuPathDB" id="FungiDB:AB675_5528"/>
<dbReference type="InterPro" id="IPR017972">
    <property type="entry name" value="Cyt_P450_CS"/>
</dbReference>
<dbReference type="PANTHER" id="PTHR24305:SF156">
    <property type="entry name" value="P450, PUTATIVE (EUROFUNG)-RELATED"/>
    <property type="match status" value="1"/>
</dbReference>
<keyword evidence="8" id="KW-1185">Reference proteome</keyword>
<dbReference type="InterPro" id="IPR001128">
    <property type="entry name" value="Cyt_P450"/>
</dbReference>
<protein>
    <submittedName>
        <fullName evidence="7">Pisatin demethylase</fullName>
    </submittedName>
</protein>
<dbReference type="GO" id="GO:0008168">
    <property type="term" value="F:methyltransferase activity"/>
    <property type="evidence" value="ECO:0007669"/>
    <property type="project" value="UniProtKB-KW"/>
</dbReference>
<dbReference type="OrthoDB" id="3945418at2759"/>
<keyword evidence="3 6" id="KW-0560">Oxidoreductase</keyword>
<dbReference type="CDD" id="cd11062">
    <property type="entry name" value="CYP58-like"/>
    <property type="match status" value="1"/>
</dbReference>
<dbReference type="GO" id="GO:0005506">
    <property type="term" value="F:iron ion binding"/>
    <property type="evidence" value="ECO:0007669"/>
    <property type="project" value="InterPro"/>
</dbReference>
<dbReference type="Pfam" id="PF00067">
    <property type="entry name" value="p450"/>
    <property type="match status" value="1"/>
</dbReference>
<dbReference type="GO" id="GO:0032259">
    <property type="term" value="P:methylation"/>
    <property type="evidence" value="ECO:0007669"/>
    <property type="project" value="UniProtKB-KW"/>
</dbReference>
<dbReference type="GO" id="GO:0020037">
    <property type="term" value="F:heme binding"/>
    <property type="evidence" value="ECO:0007669"/>
    <property type="project" value="InterPro"/>
</dbReference>
<keyword evidence="2 5" id="KW-0479">Metal-binding</keyword>
<proteinExistence type="inferred from homology"/>
<evidence type="ECO:0000313" key="7">
    <source>
        <dbReference type="EMBL" id="KPI42167.1"/>
    </source>
</evidence>
<dbReference type="GO" id="GO:0016705">
    <property type="term" value="F:oxidoreductase activity, acting on paired donors, with incorporation or reduction of molecular oxygen"/>
    <property type="evidence" value="ECO:0007669"/>
    <property type="project" value="InterPro"/>
</dbReference>
<comment type="cofactor">
    <cofactor evidence="1 5">
        <name>heme</name>
        <dbReference type="ChEBI" id="CHEBI:30413"/>
    </cofactor>
</comment>
<dbReference type="PRINTS" id="PR00385">
    <property type="entry name" value="P450"/>
</dbReference>
<dbReference type="GO" id="GO:0004497">
    <property type="term" value="F:monooxygenase activity"/>
    <property type="evidence" value="ECO:0007669"/>
    <property type="project" value="UniProtKB-KW"/>
</dbReference>
<dbReference type="PRINTS" id="PR00463">
    <property type="entry name" value="EP450I"/>
</dbReference>
<dbReference type="AlphaFoldDB" id="A0A0N1P2B6"/>
<organism evidence="7 8">
    <name type="scientific">Cyphellophora attinorum</name>
    <dbReference type="NCBI Taxonomy" id="1664694"/>
    <lineage>
        <taxon>Eukaryota</taxon>
        <taxon>Fungi</taxon>
        <taxon>Dikarya</taxon>
        <taxon>Ascomycota</taxon>
        <taxon>Pezizomycotina</taxon>
        <taxon>Eurotiomycetes</taxon>
        <taxon>Chaetothyriomycetidae</taxon>
        <taxon>Chaetothyriales</taxon>
        <taxon>Cyphellophoraceae</taxon>
        <taxon>Cyphellophora</taxon>
    </lineage>
</organism>
<dbReference type="RefSeq" id="XP_018002130.1">
    <property type="nucleotide sequence ID" value="XM_018145745.1"/>
</dbReference>
<dbReference type="EMBL" id="LFJN01000008">
    <property type="protein sequence ID" value="KPI42167.1"/>
    <property type="molecule type" value="Genomic_DNA"/>
</dbReference>
<evidence type="ECO:0000313" key="8">
    <source>
        <dbReference type="Proteomes" id="UP000038010"/>
    </source>
</evidence>
<comment type="caution">
    <text evidence="7">The sequence shown here is derived from an EMBL/GenBank/DDBJ whole genome shotgun (WGS) entry which is preliminary data.</text>
</comment>
<evidence type="ECO:0000256" key="5">
    <source>
        <dbReference type="PIRSR" id="PIRSR602401-1"/>
    </source>
</evidence>
<keyword evidence="7" id="KW-0808">Transferase</keyword>
<name>A0A0N1P2B6_9EURO</name>
<dbReference type="PROSITE" id="PS00086">
    <property type="entry name" value="CYTOCHROME_P450"/>
    <property type="match status" value="1"/>
</dbReference>
<comment type="similarity">
    <text evidence="6">Belongs to the cytochrome P450 family.</text>
</comment>
<sequence>MILLQAAYTTTLLTLLYLVIRSIYRLSPAHSLSRIPGPFLPRLSSLWLVYHAWIGDECTAVHKLHQKYGPIVRTGPSSVDIADGEALQTTYVDRSGFRKASFYRNFDIDGHASIFSELDNAPRAARAKAVAALFSTADLRQGQGVIDSCITQWIDRIRAAARSGRPVNVLDLARSLAVDVVSSYLFGKQYGGLTQPNDAQSEGHEELSASGMVNSFVAVGRYWYLPTWAFNWLAWAESKLYPDWKVFESIGVVDAFVEEVVDTTVSEKQQGKATYQGKLLDAGFNVSEVKAQCKDLMFAGTDSTGMNLATILFMLAKHPETYTRLCSELKTHPPDTTDIQSLPYLRGVIREGLRISMANPSRLPRVVPRGGWTFKGTYFPDGTEVSCTPFELHFNPTTFPDPHEFRPERWLNPTDEMSRDAIPWGLGLRQCIARNLATWELYAAVPAAVRADVLNGATCCHDKIEILEWFNSKVMDEKIELVWASL</sequence>
<dbReference type="InterPro" id="IPR002401">
    <property type="entry name" value="Cyt_P450_E_grp-I"/>
</dbReference>
<evidence type="ECO:0000256" key="4">
    <source>
        <dbReference type="ARBA" id="ARBA00023004"/>
    </source>
</evidence>
<reference evidence="7 8" key="1">
    <citation type="submission" date="2015-06" db="EMBL/GenBank/DDBJ databases">
        <title>Draft genome of the ant-associated black yeast Phialophora attae CBS 131958.</title>
        <authorList>
            <person name="Moreno L.F."/>
            <person name="Stielow B.J."/>
            <person name="de Hoog S."/>
            <person name="Vicente V.A."/>
            <person name="Weiss V.A."/>
            <person name="de Vries M."/>
            <person name="Cruz L.M."/>
            <person name="Souza E.M."/>
        </authorList>
    </citation>
    <scope>NUCLEOTIDE SEQUENCE [LARGE SCALE GENOMIC DNA]</scope>
    <source>
        <strain evidence="7 8">CBS 131958</strain>
    </source>
</reference>
<dbReference type="SUPFAM" id="SSF48264">
    <property type="entry name" value="Cytochrome P450"/>
    <property type="match status" value="1"/>
</dbReference>
<keyword evidence="4 5" id="KW-0408">Iron</keyword>